<reference evidence="5" key="1">
    <citation type="submission" date="2018-05" db="EMBL/GenBank/DDBJ databases">
        <authorList>
            <person name="Lanie J.A."/>
            <person name="Ng W.-L."/>
            <person name="Kazmierczak K.M."/>
            <person name="Andrzejewski T.M."/>
            <person name="Davidsen T.M."/>
            <person name="Wayne K.J."/>
            <person name="Tettelin H."/>
            <person name="Glass J.I."/>
            <person name="Rusch D."/>
            <person name="Podicherti R."/>
            <person name="Tsui H.-C.T."/>
            <person name="Winkler M.E."/>
        </authorList>
    </citation>
    <scope>NUCLEOTIDE SEQUENCE</scope>
</reference>
<dbReference type="GO" id="GO:0051075">
    <property type="term" value="F:S-adenosylmethionine:tRNA ribosyltransferase-isomerase activity"/>
    <property type="evidence" value="ECO:0007669"/>
    <property type="project" value="TreeGrafter"/>
</dbReference>
<dbReference type="PANTHER" id="PTHR30307">
    <property type="entry name" value="S-ADENOSYLMETHIONINE:TRNA RIBOSYLTRANSFERASE-ISOMERASE"/>
    <property type="match status" value="1"/>
</dbReference>
<dbReference type="Gene3D" id="3.40.1780.10">
    <property type="entry name" value="QueA-like"/>
    <property type="match status" value="1"/>
</dbReference>
<evidence type="ECO:0008006" key="6">
    <source>
        <dbReference type="Google" id="ProtNLM"/>
    </source>
</evidence>
<keyword evidence="3" id="KW-0949">S-adenosyl-L-methionine</keyword>
<evidence type="ECO:0000256" key="1">
    <source>
        <dbReference type="ARBA" id="ARBA00022490"/>
    </source>
</evidence>
<keyword evidence="2" id="KW-0808">Transferase</keyword>
<keyword evidence="1" id="KW-0963">Cytoplasm</keyword>
<dbReference type="NCBIfam" id="NF001140">
    <property type="entry name" value="PRK00147.1"/>
    <property type="match status" value="1"/>
</dbReference>
<protein>
    <recommendedName>
        <fullName evidence="6">S-adenosylmethionine:tRNA ribosyltransferase-isomerase</fullName>
    </recommendedName>
</protein>
<dbReference type="Pfam" id="PF02547">
    <property type="entry name" value="Queuosine_synth"/>
    <property type="match status" value="1"/>
</dbReference>
<dbReference type="AlphaFoldDB" id="A0A382DI51"/>
<dbReference type="PANTHER" id="PTHR30307:SF0">
    <property type="entry name" value="S-ADENOSYLMETHIONINE:TRNA RIBOSYLTRANSFERASE-ISOMERASE"/>
    <property type="match status" value="1"/>
</dbReference>
<dbReference type="NCBIfam" id="TIGR00113">
    <property type="entry name" value="queA"/>
    <property type="match status" value="1"/>
</dbReference>
<keyword evidence="4" id="KW-0671">Queuosine biosynthesis</keyword>
<dbReference type="InterPro" id="IPR042119">
    <property type="entry name" value="QueA_dom2"/>
</dbReference>
<accession>A0A382DI51</accession>
<evidence type="ECO:0000256" key="4">
    <source>
        <dbReference type="ARBA" id="ARBA00022785"/>
    </source>
</evidence>
<dbReference type="SUPFAM" id="SSF111337">
    <property type="entry name" value="QueA-like"/>
    <property type="match status" value="1"/>
</dbReference>
<dbReference type="InterPro" id="IPR036100">
    <property type="entry name" value="QueA_sf"/>
</dbReference>
<dbReference type="Gene3D" id="2.40.10.240">
    <property type="entry name" value="QueA-like"/>
    <property type="match status" value="1"/>
</dbReference>
<evidence type="ECO:0000256" key="2">
    <source>
        <dbReference type="ARBA" id="ARBA00022679"/>
    </source>
</evidence>
<evidence type="ECO:0000256" key="3">
    <source>
        <dbReference type="ARBA" id="ARBA00022691"/>
    </source>
</evidence>
<dbReference type="EMBL" id="UINC01039453">
    <property type="protein sequence ID" value="SVB37955.1"/>
    <property type="molecule type" value="Genomic_DNA"/>
</dbReference>
<dbReference type="InterPro" id="IPR003699">
    <property type="entry name" value="QueA"/>
</dbReference>
<evidence type="ECO:0000313" key="5">
    <source>
        <dbReference type="EMBL" id="SVB37955.1"/>
    </source>
</evidence>
<gene>
    <name evidence="5" type="ORF">METZ01_LOCUS190809</name>
</gene>
<sequence>MLVGSLSLKDDKFINFPKYIGKNDLVIINSSKVMPILLEGSTKKNKVSITLHKEIDESIWLAYAKPGKKISTDSEIVFSNNVKAKVLEKMGYGEIKINFNCKKEEIEKFLEEKGKMPLPPYILKKRESDPKDFIDYQTVYAREVGSIAAPTAGLHFDENIFQQLKINNQIAEVTLHVGAGTFQPIRGDINEHKMHSEYGVVTQETVEQILNCKKNGGKVISVGTTTLRLLETASLEDGQISSFEGDTDIFIKPGFKFKTVDILLTNFHLPESTLLLLVCAFAGKEKIMDLYKSAVDMKYRFFSYGDVSLLYKK</sequence>
<dbReference type="GO" id="GO:0008616">
    <property type="term" value="P:tRNA queuosine(34) biosynthetic process"/>
    <property type="evidence" value="ECO:0007669"/>
    <property type="project" value="UniProtKB-KW"/>
</dbReference>
<dbReference type="InterPro" id="IPR042118">
    <property type="entry name" value="QueA_dom1"/>
</dbReference>
<proteinExistence type="predicted"/>
<name>A0A382DI51_9ZZZZ</name>
<organism evidence="5">
    <name type="scientific">marine metagenome</name>
    <dbReference type="NCBI Taxonomy" id="408172"/>
    <lineage>
        <taxon>unclassified sequences</taxon>
        <taxon>metagenomes</taxon>
        <taxon>ecological metagenomes</taxon>
    </lineage>
</organism>